<feature type="transmembrane region" description="Helical" evidence="1">
    <location>
        <begin position="45"/>
        <end position="68"/>
    </location>
</feature>
<dbReference type="InterPro" id="IPR052529">
    <property type="entry name" value="Bact_Transport_Assoc"/>
</dbReference>
<keyword evidence="1" id="KW-0812">Transmembrane</keyword>
<feature type="transmembrane region" description="Helical" evidence="1">
    <location>
        <begin position="169"/>
        <end position="187"/>
    </location>
</feature>
<feature type="transmembrane region" description="Helical" evidence="1">
    <location>
        <begin position="378"/>
        <end position="399"/>
    </location>
</feature>
<feature type="domain" description="DUF418" evidence="2">
    <location>
        <begin position="255"/>
        <end position="417"/>
    </location>
</feature>
<feature type="transmembrane region" description="Helical" evidence="1">
    <location>
        <begin position="269"/>
        <end position="291"/>
    </location>
</feature>
<feature type="transmembrane region" description="Helical" evidence="1">
    <location>
        <begin position="350"/>
        <end position="372"/>
    </location>
</feature>
<feature type="transmembrane region" description="Helical" evidence="1">
    <location>
        <begin position="146"/>
        <end position="162"/>
    </location>
</feature>
<keyword evidence="1" id="KW-0472">Membrane</keyword>
<evidence type="ECO:0000313" key="3">
    <source>
        <dbReference type="EMBL" id="GGJ94890.1"/>
    </source>
</evidence>
<evidence type="ECO:0000256" key="1">
    <source>
        <dbReference type="SAM" id="Phobius"/>
    </source>
</evidence>
<reference evidence="3" key="1">
    <citation type="journal article" date="2014" name="Int. J. Syst. Evol. Microbiol.">
        <title>Complete genome sequence of Corynebacterium casei LMG S-19264T (=DSM 44701T), isolated from a smear-ripened cheese.</title>
        <authorList>
            <consortium name="US DOE Joint Genome Institute (JGI-PGF)"/>
            <person name="Walter F."/>
            <person name="Albersmeier A."/>
            <person name="Kalinowski J."/>
            <person name="Ruckert C."/>
        </authorList>
    </citation>
    <scope>NUCLEOTIDE SEQUENCE</scope>
    <source>
        <strain evidence="3">JCM 14719</strain>
    </source>
</reference>
<feature type="transmembrane region" description="Helical" evidence="1">
    <location>
        <begin position="122"/>
        <end position="140"/>
    </location>
</feature>
<evidence type="ECO:0000313" key="4">
    <source>
        <dbReference type="Proteomes" id="UP000637720"/>
    </source>
</evidence>
<dbReference type="Proteomes" id="UP000637720">
    <property type="component" value="Unassembled WGS sequence"/>
</dbReference>
<accession>A0A8J3BBP0</accession>
<keyword evidence="4" id="KW-1185">Reference proteome</keyword>
<organism evidence="3 4">
    <name type="scientific">Calditerricola satsumensis</name>
    <dbReference type="NCBI Taxonomy" id="373054"/>
    <lineage>
        <taxon>Bacteria</taxon>
        <taxon>Bacillati</taxon>
        <taxon>Bacillota</taxon>
        <taxon>Bacilli</taxon>
        <taxon>Bacillales</taxon>
        <taxon>Bacillaceae</taxon>
        <taxon>Calditerricola</taxon>
    </lineage>
</organism>
<feature type="transmembrane region" description="Helical" evidence="1">
    <location>
        <begin position="237"/>
        <end position="257"/>
    </location>
</feature>
<reference evidence="3" key="2">
    <citation type="submission" date="2020-09" db="EMBL/GenBank/DDBJ databases">
        <authorList>
            <person name="Sun Q."/>
            <person name="Ohkuma M."/>
        </authorList>
    </citation>
    <scope>NUCLEOTIDE SEQUENCE</scope>
    <source>
        <strain evidence="3">JCM 14719</strain>
    </source>
</reference>
<dbReference type="InterPro" id="IPR007349">
    <property type="entry name" value="DUF418"/>
</dbReference>
<comment type="caution">
    <text evidence="3">The sequence shown here is derived from an EMBL/GenBank/DDBJ whole genome shotgun (WGS) entry which is preliminary data.</text>
</comment>
<gene>
    <name evidence="3" type="ORF">GCM10007043_05870</name>
</gene>
<feature type="transmembrane region" description="Helical" evidence="1">
    <location>
        <begin position="311"/>
        <end position="330"/>
    </location>
</feature>
<keyword evidence="1" id="KW-1133">Transmembrane helix</keyword>
<dbReference type="PANTHER" id="PTHR30590">
    <property type="entry name" value="INNER MEMBRANE PROTEIN"/>
    <property type="match status" value="1"/>
</dbReference>
<sequence>MREREILRMGEGDMDAQRRIGPMESRPAPVAPGERLLALDVLRGLALLGILAVNMAHFSSPAIFWAMAGIDPWDRPWDDAAQGLVQVLAEGKFYPLFSLLFGAGMVRFTERAAARGGPPGRLFARRLAVLLAIGALHALFVWSGDILLTYALVGFLLLLPFRRRTAKAALARGIGCIALALCVYALLVGPMMGTENPALVLWAREMADRSLAVYGSGSYAEQLEMRFIDLSLQYSNAVIYFPFILGIFLLGAAAAKVQLIERLPATRPLVRRTGTVGLVVGLPLAALAAYADARLTPGVTTAYDLLAFLGYALGGLALALWYASAIVLLVERPAWRRRLAPLAAAGRMALTNYLLQSLVCTTLFYSYGLGLYGRVGPAGGLLLTLAIFGGQLAFSAWWLRRFRFGPVEWLWRTLTYGRRQPLRDGRET</sequence>
<dbReference type="AlphaFoldDB" id="A0A8J3BBP0"/>
<proteinExistence type="predicted"/>
<protein>
    <recommendedName>
        <fullName evidence="2">DUF418 domain-containing protein</fullName>
    </recommendedName>
</protein>
<feature type="transmembrane region" description="Helical" evidence="1">
    <location>
        <begin position="93"/>
        <end position="110"/>
    </location>
</feature>
<dbReference type="PANTHER" id="PTHR30590:SF2">
    <property type="entry name" value="INNER MEMBRANE PROTEIN"/>
    <property type="match status" value="1"/>
</dbReference>
<evidence type="ECO:0000259" key="2">
    <source>
        <dbReference type="Pfam" id="PF04235"/>
    </source>
</evidence>
<dbReference type="Pfam" id="PF04235">
    <property type="entry name" value="DUF418"/>
    <property type="match status" value="1"/>
</dbReference>
<dbReference type="EMBL" id="BMOF01000006">
    <property type="protein sequence ID" value="GGJ94890.1"/>
    <property type="molecule type" value="Genomic_DNA"/>
</dbReference>
<name>A0A8J3BBP0_9BACI</name>